<gene>
    <name evidence="2" type="ORF">RIF29_19054</name>
</gene>
<keyword evidence="3" id="KW-1185">Reference proteome</keyword>
<name>A0AAN9I7E6_CROPI</name>
<evidence type="ECO:0000313" key="2">
    <source>
        <dbReference type="EMBL" id="KAK7266410.1"/>
    </source>
</evidence>
<organism evidence="2 3">
    <name type="scientific">Crotalaria pallida</name>
    <name type="common">Smooth rattlebox</name>
    <name type="synonym">Crotalaria striata</name>
    <dbReference type="NCBI Taxonomy" id="3830"/>
    <lineage>
        <taxon>Eukaryota</taxon>
        <taxon>Viridiplantae</taxon>
        <taxon>Streptophyta</taxon>
        <taxon>Embryophyta</taxon>
        <taxon>Tracheophyta</taxon>
        <taxon>Spermatophyta</taxon>
        <taxon>Magnoliopsida</taxon>
        <taxon>eudicotyledons</taxon>
        <taxon>Gunneridae</taxon>
        <taxon>Pentapetalae</taxon>
        <taxon>rosids</taxon>
        <taxon>fabids</taxon>
        <taxon>Fabales</taxon>
        <taxon>Fabaceae</taxon>
        <taxon>Papilionoideae</taxon>
        <taxon>50 kb inversion clade</taxon>
        <taxon>genistoids sensu lato</taxon>
        <taxon>core genistoids</taxon>
        <taxon>Crotalarieae</taxon>
        <taxon>Crotalaria</taxon>
    </lineage>
</organism>
<protein>
    <submittedName>
        <fullName evidence="2">Uncharacterized protein</fullName>
    </submittedName>
</protein>
<accession>A0AAN9I7E6</accession>
<dbReference type="Proteomes" id="UP001372338">
    <property type="component" value="Unassembled WGS sequence"/>
</dbReference>
<feature type="region of interest" description="Disordered" evidence="1">
    <location>
        <begin position="27"/>
        <end position="68"/>
    </location>
</feature>
<feature type="compositionally biased region" description="Polar residues" evidence="1">
    <location>
        <begin position="47"/>
        <end position="64"/>
    </location>
</feature>
<sequence length="130" mass="13836">MLMVALTCWTARVASSYSRRIGNGATDVKSKIVPEESPVDESESMTEDSSIGPSRLQRSLSKPTRFSAPLSSSPLPLIFLLLSPSAVPSPLASPCTTVSLPFQVPPAPSILVPLEASRPKSCIHRFISGD</sequence>
<dbReference type="EMBL" id="JAYWIO010000004">
    <property type="protein sequence ID" value="KAK7266410.1"/>
    <property type="molecule type" value="Genomic_DNA"/>
</dbReference>
<comment type="caution">
    <text evidence="2">The sequence shown here is derived from an EMBL/GenBank/DDBJ whole genome shotgun (WGS) entry which is preliminary data.</text>
</comment>
<reference evidence="2 3" key="1">
    <citation type="submission" date="2024-01" db="EMBL/GenBank/DDBJ databases">
        <title>The genomes of 5 underutilized Papilionoideae crops provide insights into root nodulation and disease resistanc.</title>
        <authorList>
            <person name="Yuan L."/>
        </authorList>
    </citation>
    <scope>NUCLEOTIDE SEQUENCE [LARGE SCALE GENOMIC DNA]</scope>
    <source>
        <strain evidence="2">ZHUSHIDOU_FW_LH</strain>
        <tissue evidence="2">Leaf</tissue>
    </source>
</reference>
<evidence type="ECO:0000256" key="1">
    <source>
        <dbReference type="SAM" id="MobiDB-lite"/>
    </source>
</evidence>
<evidence type="ECO:0000313" key="3">
    <source>
        <dbReference type="Proteomes" id="UP001372338"/>
    </source>
</evidence>
<dbReference type="AlphaFoldDB" id="A0AAN9I7E6"/>
<proteinExistence type="predicted"/>
<feature type="compositionally biased region" description="Acidic residues" evidence="1">
    <location>
        <begin position="37"/>
        <end position="46"/>
    </location>
</feature>